<proteinExistence type="predicted"/>
<dbReference type="Proteomes" id="UP000828048">
    <property type="component" value="Chromosome 5"/>
</dbReference>
<organism evidence="1 2">
    <name type="scientific">Vaccinium darrowii</name>
    <dbReference type="NCBI Taxonomy" id="229202"/>
    <lineage>
        <taxon>Eukaryota</taxon>
        <taxon>Viridiplantae</taxon>
        <taxon>Streptophyta</taxon>
        <taxon>Embryophyta</taxon>
        <taxon>Tracheophyta</taxon>
        <taxon>Spermatophyta</taxon>
        <taxon>Magnoliopsida</taxon>
        <taxon>eudicotyledons</taxon>
        <taxon>Gunneridae</taxon>
        <taxon>Pentapetalae</taxon>
        <taxon>asterids</taxon>
        <taxon>Ericales</taxon>
        <taxon>Ericaceae</taxon>
        <taxon>Vaccinioideae</taxon>
        <taxon>Vaccinieae</taxon>
        <taxon>Vaccinium</taxon>
    </lineage>
</organism>
<evidence type="ECO:0000313" key="2">
    <source>
        <dbReference type="Proteomes" id="UP000828048"/>
    </source>
</evidence>
<accession>A0ACB7Y2Y3</accession>
<keyword evidence="2" id="KW-1185">Reference proteome</keyword>
<evidence type="ECO:0000313" key="1">
    <source>
        <dbReference type="EMBL" id="KAH7847842.1"/>
    </source>
</evidence>
<sequence length="100" mass="11676">MQHTFRFYSKNWRTWATCIIQAAWRWYKRRRLTKGLTAVESFAESQTRQEVEQDGSPKSSSRFQAKLNLGVIVPKFADQFVPALQKPEEPDFCAESETDS</sequence>
<reference evidence="1 2" key="1">
    <citation type="journal article" date="2021" name="Hortic Res">
        <title>High-quality reference genome and annotation aids understanding of berry development for evergreen blueberry (Vaccinium darrowii).</title>
        <authorList>
            <person name="Yu J."/>
            <person name="Hulse-Kemp A.M."/>
            <person name="Babiker E."/>
            <person name="Staton M."/>
        </authorList>
    </citation>
    <scope>NUCLEOTIDE SEQUENCE [LARGE SCALE GENOMIC DNA]</scope>
    <source>
        <strain evidence="2">cv. NJ 8807/NJ 8810</strain>
        <tissue evidence="1">Young leaf</tissue>
    </source>
</reference>
<protein>
    <submittedName>
        <fullName evidence="1">Uncharacterized protein</fullName>
    </submittedName>
</protein>
<gene>
    <name evidence="1" type="ORF">Vadar_030796</name>
</gene>
<name>A0ACB7Y2Y3_9ERIC</name>
<dbReference type="EMBL" id="CM037155">
    <property type="protein sequence ID" value="KAH7847842.1"/>
    <property type="molecule type" value="Genomic_DNA"/>
</dbReference>
<comment type="caution">
    <text evidence="1">The sequence shown here is derived from an EMBL/GenBank/DDBJ whole genome shotgun (WGS) entry which is preliminary data.</text>
</comment>